<dbReference type="PANTHER" id="PTHR30055:SF226">
    <property type="entry name" value="HTH-TYPE TRANSCRIPTIONAL REGULATOR PKSA"/>
    <property type="match status" value="1"/>
</dbReference>
<evidence type="ECO:0000313" key="6">
    <source>
        <dbReference type="Proteomes" id="UP000683575"/>
    </source>
</evidence>
<evidence type="ECO:0000256" key="2">
    <source>
        <dbReference type="PROSITE-ProRule" id="PRU00335"/>
    </source>
</evidence>
<feature type="domain" description="HTH tetR-type" evidence="3">
    <location>
        <begin position="4"/>
        <end position="64"/>
    </location>
</feature>
<dbReference type="KEGG" id="nps:KRR39_00090"/>
<dbReference type="PROSITE" id="PS50977">
    <property type="entry name" value="HTH_TETR_2"/>
    <property type="match status" value="1"/>
</dbReference>
<dbReference type="GO" id="GO:0003700">
    <property type="term" value="F:DNA-binding transcription factor activity"/>
    <property type="evidence" value="ECO:0007669"/>
    <property type="project" value="TreeGrafter"/>
</dbReference>
<evidence type="ECO:0000313" key="5">
    <source>
        <dbReference type="EMBL" id="QWZ08339.1"/>
    </source>
</evidence>
<dbReference type="Proteomes" id="UP000683575">
    <property type="component" value="Chromosome"/>
</dbReference>
<sequence>MRSRDRVERILEVAGEIVVADGVEAVTTRAVATGAGLPVASLYQYFADKEAVLLALVERDVADLQVQLAEDIAALATMSVRDLVEATMRAFVKVYHRRPPFVVIWFRGRTNAAVAGYCREHNRRMARDLFHVARSAGMVVEGSDGLYAELAVEVADRILQIAFEDSLTGDPHVIDEGIALVTAYLETHATPVGIAGRPRHPAGPEQADRP</sequence>
<proteinExistence type="predicted"/>
<evidence type="ECO:0000313" key="4">
    <source>
        <dbReference type="EMBL" id="QWZ08312.1"/>
    </source>
</evidence>
<gene>
    <name evidence="5" type="ORF">KRR39_00090</name>
    <name evidence="4" type="ORF">KRR39_23900</name>
</gene>
<dbReference type="AlphaFoldDB" id="A0A975SYJ7"/>
<keyword evidence="6" id="KW-1185">Reference proteome</keyword>
<dbReference type="GO" id="GO:0000976">
    <property type="term" value="F:transcription cis-regulatory region binding"/>
    <property type="evidence" value="ECO:0007669"/>
    <property type="project" value="TreeGrafter"/>
</dbReference>
<dbReference type="KEGG" id="nps:KRR39_23900"/>
<dbReference type="PANTHER" id="PTHR30055">
    <property type="entry name" value="HTH-TYPE TRANSCRIPTIONAL REGULATOR RUTR"/>
    <property type="match status" value="1"/>
</dbReference>
<accession>A0A975SYJ7</accession>
<evidence type="ECO:0000259" key="3">
    <source>
        <dbReference type="PROSITE" id="PS50977"/>
    </source>
</evidence>
<feature type="DNA-binding region" description="H-T-H motif" evidence="2">
    <location>
        <begin position="27"/>
        <end position="46"/>
    </location>
</feature>
<evidence type="ECO:0000256" key="1">
    <source>
        <dbReference type="ARBA" id="ARBA00023125"/>
    </source>
</evidence>
<reference evidence="4" key="1">
    <citation type="submission" date="2021-06" db="EMBL/GenBank/DDBJ databases">
        <title>Complete genome sequence of Nocardioides sp. G188.</title>
        <authorList>
            <person name="Im W.-T."/>
        </authorList>
    </citation>
    <scope>NUCLEOTIDE SEQUENCE</scope>
    <source>
        <strain evidence="4">G188</strain>
    </source>
</reference>
<dbReference type="Pfam" id="PF17928">
    <property type="entry name" value="TetR_C_22"/>
    <property type="match status" value="1"/>
</dbReference>
<dbReference type="EMBL" id="CP077062">
    <property type="protein sequence ID" value="QWZ08312.1"/>
    <property type="molecule type" value="Genomic_DNA"/>
</dbReference>
<name>A0A975SYJ7_9ACTN</name>
<organism evidence="4 6">
    <name type="scientific">Nocardioides panacis</name>
    <dbReference type="NCBI Taxonomy" id="2849501"/>
    <lineage>
        <taxon>Bacteria</taxon>
        <taxon>Bacillati</taxon>
        <taxon>Actinomycetota</taxon>
        <taxon>Actinomycetes</taxon>
        <taxon>Propionibacteriales</taxon>
        <taxon>Nocardioidaceae</taxon>
        <taxon>Nocardioides</taxon>
    </lineage>
</organism>
<dbReference type="InterPro" id="IPR001647">
    <property type="entry name" value="HTH_TetR"/>
</dbReference>
<dbReference type="RefSeq" id="WP_216939821.1">
    <property type="nucleotide sequence ID" value="NZ_CP077062.1"/>
</dbReference>
<keyword evidence="1 2" id="KW-0238">DNA-binding</keyword>
<protein>
    <submittedName>
        <fullName evidence="4">TetR/AcrR family transcriptional regulator</fullName>
    </submittedName>
</protein>
<dbReference type="InterPro" id="IPR050109">
    <property type="entry name" value="HTH-type_TetR-like_transc_reg"/>
</dbReference>
<dbReference type="InterPro" id="IPR041674">
    <property type="entry name" value="TetR_C_22"/>
</dbReference>
<dbReference type="Pfam" id="PF00440">
    <property type="entry name" value="TetR_N"/>
    <property type="match status" value="1"/>
</dbReference>
<dbReference type="EMBL" id="CP077062">
    <property type="protein sequence ID" value="QWZ08339.1"/>
    <property type="molecule type" value="Genomic_DNA"/>
</dbReference>